<evidence type="ECO:0000256" key="3">
    <source>
        <dbReference type="ARBA" id="ARBA00022833"/>
    </source>
</evidence>
<evidence type="ECO:0000256" key="5">
    <source>
        <dbReference type="PROSITE-ProRule" id="PRU00309"/>
    </source>
</evidence>
<dbReference type="InterPro" id="IPR026516">
    <property type="entry name" value="THAP1/10"/>
</dbReference>
<keyword evidence="4 5" id="KW-0238">DNA-binding</keyword>
<dbReference type="SMART" id="SM00692">
    <property type="entry name" value="DM3"/>
    <property type="match status" value="1"/>
</dbReference>
<dbReference type="PANTHER" id="PTHR46600:SF11">
    <property type="entry name" value="THAP DOMAIN-CONTAINING PROTEIN 10"/>
    <property type="match status" value="1"/>
</dbReference>
<dbReference type="InterPro" id="IPR006612">
    <property type="entry name" value="THAP_Znf"/>
</dbReference>
<evidence type="ECO:0000313" key="9">
    <source>
        <dbReference type="EMBL" id="CAH3045932.1"/>
    </source>
</evidence>
<dbReference type="Pfam" id="PF05485">
    <property type="entry name" value="THAP"/>
    <property type="match status" value="1"/>
</dbReference>
<evidence type="ECO:0000256" key="6">
    <source>
        <dbReference type="SAM" id="Coils"/>
    </source>
</evidence>
<reference evidence="9 10" key="1">
    <citation type="submission" date="2022-05" db="EMBL/GenBank/DDBJ databases">
        <authorList>
            <consortium name="Genoscope - CEA"/>
            <person name="William W."/>
        </authorList>
    </citation>
    <scope>NUCLEOTIDE SEQUENCE [LARGE SCALE GENOMIC DNA]</scope>
</reference>
<feature type="region of interest" description="Disordered" evidence="7">
    <location>
        <begin position="294"/>
        <end position="325"/>
    </location>
</feature>
<proteinExistence type="predicted"/>
<feature type="compositionally biased region" description="Polar residues" evidence="7">
    <location>
        <begin position="127"/>
        <end position="136"/>
    </location>
</feature>
<name>A0ABN8NCN7_9CNID</name>
<evidence type="ECO:0000259" key="8">
    <source>
        <dbReference type="PROSITE" id="PS50950"/>
    </source>
</evidence>
<keyword evidence="3" id="KW-0862">Zinc</keyword>
<gene>
    <name evidence="9" type="ORF">PLOB_00008519</name>
</gene>
<dbReference type="SUPFAM" id="SSF57716">
    <property type="entry name" value="Glucocorticoid receptor-like (DNA-binding domain)"/>
    <property type="match status" value="1"/>
</dbReference>
<keyword evidence="2 5" id="KW-0863">Zinc-finger</keyword>
<feature type="domain" description="THAP-type" evidence="8">
    <location>
        <begin position="12"/>
        <end position="106"/>
    </location>
</feature>
<keyword evidence="6" id="KW-0175">Coiled coil</keyword>
<feature type="compositionally biased region" description="Low complexity" evidence="7">
    <location>
        <begin position="137"/>
        <end position="225"/>
    </location>
</feature>
<evidence type="ECO:0000313" key="10">
    <source>
        <dbReference type="Proteomes" id="UP001159405"/>
    </source>
</evidence>
<organism evidence="9 10">
    <name type="scientific">Porites lobata</name>
    <dbReference type="NCBI Taxonomy" id="104759"/>
    <lineage>
        <taxon>Eukaryota</taxon>
        <taxon>Metazoa</taxon>
        <taxon>Cnidaria</taxon>
        <taxon>Anthozoa</taxon>
        <taxon>Hexacorallia</taxon>
        <taxon>Scleractinia</taxon>
        <taxon>Fungiina</taxon>
        <taxon>Poritidae</taxon>
        <taxon>Porites</taxon>
    </lineage>
</organism>
<dbReference type="PROSITE" id="PS50950">
    <property type="entry name" value="ZF_THAP"/>
    <property type="match status" value="1"/>
</dbReference>
<comment type="caution">
    <text evidence="9">The sequence shown here is derived from an EMBL/GenBank/DDBJ whole genome shotgun (WGS) entry which is preliminary data.</text>
</comment>
<feature type="region of interest" description="Disordered" evidence="7">
    <location>
        <begin position="124"/>
        <end position="231"/>
    </location>
</feature>
<evidence type="ECO:0000256" key="1">
    <source>
        <dbReference type="ARBA" id="ARBA00022723"/>
    </source>
</evidence>
<evidence type="ECO:0000256" key="2">
    <source>
        <dbReference type="ARBA" id="ARBA00022771"/>
    </source>
</evidence>
<dbReference type="PANTHER" id="PTHR46600">
    <property type="entry name" value="THAP DOMAIN-CONTAINING"/>
    <property type="match status" value="1"/>
</dbReference>
<feature type="coiled-coil region" evidence="6">
    <location>
        <begin position="243"/>
        <end position="277"/>
    </location>
</feature>
<dbReference type="EMBL" id="CALNXK010000014">
    <property type="protein sequence ID" value="CAH3045932.1"/>
    <property type="molecule type" value="Genomic_DNA"/>
</dbReference>
<evidence type="ECO:0000256" key="4">
    <source>
        <dbReference type="ARBA" id="ARBA00023125"/>
    </source>
</evidence>
<evidence type="ECO:0000256" key="7">
    <source>
        <dbReference type="SAM" id="MobiDB-lite"/>
    </source>
</evidence>
<keyword evidence="1" id="KW-0479">Metal-binding</keyword>
<feature type="compositionally biased region" description="Acidic residues" evidence="7">
    <location>
        <begin position="316"/>
        <end position="325"/>
    </location>
</feature>
<keyword evidence="10" id="KW-1185">Reference proteome</keyword>
<accession>A0ABN8NCN7</accession>
<protein>
    <recommendedName>
        <fullName evidence="8">THAP-type domain-containing protein</fullName>
    </recommendedName>
</protein>
<dbReference type="Proteomes" id="UP001159405">
    <property type="component" value="Unassembled WGS sequence"/>
</dbReference>
<sequence length="325" mass="35233">MAANKEDLKKRGGRYCVAGTPNQESCKNTSYTPGITMHLFPTEPKCRAQWIKFVQRHRVDFGEPINQYASLCWAHFEPSCFENSLARSMGFKVKNNLETGSILTRHAVDSRCLQRIQSKEVKKAKGSATTAIQQTVTAKSTPSSTPSPSAPTLIQTDTAPSTPIWTPSPSASTAPSFQLQTDTAPSTPITTASPSPLTAIQTAPSNATPSTPVSTSSPSSSTATSLPHRASSCAGCSKYRWEISTLKRLKRRLSAKVKSQKAEIKKLKLTVKITEENSEISDFEAKASNDYFVWSSAPSDSGTDDDYDWNTGAAQDDAESTESDH</sequence>